<dbReference type="InterPro" id="IPR056884">
    <property type="entry name" value="NPHP3-like_N"/>
</dbReference>
<dbReference type="STRING" id="2316362.A0A4Q2DEM9"/>
<dbReference type="EMBL" id="SDEE01000281">
    <property type="protein sequence ID" value="RXW18217.1"/>
    <property type="molecule type" value="Genomic_DNA"/>
</dbReference>
<proteinExistence type="predicted"/>
<dbReference type="Pfam" id="PF24883">
    <property type="entry name" value="NPHP3_N"/>
    <property type="match status" value="1"/>
</dbReference>
<evidence type="ECO:0000256" key="1">
    <source>
        <dbReference type="ARBA" id="ARBA00022737"/>
    </source>
</evidence>
<evidence type="ECO:0000313" key="3">
    <source>
        <dbReference type="EMBL" id="RXW18217.1"/>
    </source>
</evidence>
<dbReference type="Gene3D" id="3.40.50.300">
    <property type="entry name" value="P-loop containing nucleotide triphosphate hydrolases"/>
    <property type="match status" value="1"/>
</dbReference>
<keyword evidence="1" id="KW-0677">Repeat</keyword>
<dbReference type="PANTHER" id="PTHR10039:SF14">
    <property type="entry name" value="NACHT DOMAIN-CONTAINING PROTEIN"/>
    <property type="match status" value="1"/>
</dbReference>
<protein>
    <recommendedName>
        <fullName evidence="2">Nephrocystin 3-like N-terminal domain-containing protein</fullName>
    </recommendedName>
</protein>
<sequence>MDLRFANFPNAHHFQIDHQTNTFVTGNQYQISNMEEDLVRRLNPIPDASHTRNRKRSPPDSECFPGTREQPILEVIVWADREVMVYTTICHIYWLHGFAGCGKSSISLQISKIYADSGRLLASYFFFRGAGDRNTMNRFAVTLASQLVSAIPAAAPFIGAAIKSAPGLLTGDVSLATQLDLLVLSPFLSVMKDDAFLAQTLAKGPYLIVIDGLDECEDKQGVKEFIGYVLDFFKENPTVPLRIFIASRVEQHIREHLETGGVRLVNLDTDHWTYWDIKKFLQASFQAAAKRDRIIRAYVREHGEWPTKLNLDNLIKKTGKSFLLASTMFKFIVQPMMEEDPTTPMDRLPLALEINGLDGLYTQTLSRSQNFPHFRNIISTIALLKVPLPIAGIAGLLGINTFEVLHVLLFLQAIINVPGTDERGDVTFSGRDIFQVLQWIVTGAQFQWEEVKIIPRPPLELAISYSSKDSKLVLELTRPNQPSRATKRRKLVHTPTGD</sequence>
<dbReference type="OrthoDB" id="2903530at2759"/>
<dbReference type="InterPro" id="IPR027417">
    <property type="entry name" value="P-loop_NTPase"/>
</dbReference>
<evidence type="ECO:0000313" key="4">
    <source>
        <dbReference type="Proteomes" id="UP000290288"/>
    </source>
</evidence>
<accession>A0A4Q2DEM9</accession>
<reference evidence="3 4" key="1">
    <citation type="submission" date="2019-01" db="EMBL/GenBank/DDBJ databases">
        <title>Draft genome sequence of Psathyrella aberdarensis IHI B618.</title>
        <authorList>
            <person name="Buettner E."/>
            <person name="Kellner H."/>
        </authorList>
    </citation>
    <scope>NUCLEOTIDE SEQUENCE [LARGE SCALE GENOMIC DNA]</scope>
    <source>
        <strain evidence="3 4">IHI B618</strain>
    </source>
</reference>
<name>A0A4Q2DEM9_9AGAR</name>
<dbReference type="PANTHER" id="PTHR10039">
    <property type="entry name" value="AMELOGENIN"/>
    <property type="match status" value="1"/>
</dbReference>
<dbReference type="AlphaFoldDB" id="A0A4Q2DEM9"/>
<feature type="domain" description="Nephrocystin 3-like N-terminal" evidence="2">
    <location>
        <begin position="90"/>
        <end position="248"/>
    </location>
</feature>
<keyword evidence="4" id="KW-1185">Reference proteome</keyword>
<organism evidence="3 4">
    <name type="scientific">Candolleomyces aberdarensis</name>
    <dbReference type="NCBI Taxonomy" id="2316362"/>
    <lineage>
        <taxon>Eukaryota</taxon>
        <taxon>Fungi</taxon>
        <taxon>Dikarya</taxon>
        <taxon>Basidiomycota</taxon>
        <taxon>Agaricomycotina</taxon>
        <taxon>Agaricomycetes</taxon>
        <taxon>Agaricomycetidae</taxon>
        <taxon>Agaricales</taxon>
        <taxon>Agaricineae</taxon>
        <taxon>Psathyrellaceae</taxon>
        <taxon>Candolleomyces</taxon>
    </lineage>
</organism>
<comment type="caution">
    <text evidence="3">The sequence shown here is derived from an EMBL/GenBank/DDBJ whole genome shotgun (WGS) entry which is preliminary data.</text>
</comment>
<dbReference type="Proteomes" id="UP000290288">
    <property type="component" value="Unassembled WGS sequence"/>
</dbReference>
<gene>
    <name evidence="3" type="ORF">EST38_g7634</name>
</gene>
<dbReference type="SUPFAM" id="SSF52540">
    <property type="entry name" value="P-loop containing nucleoside triphosphate hydrolases"/>
    <property type="match status" value="1"/>
</dbReference>
<evidence type="ECO:0000259" key="2">
    <source>
        <dbReference type="Pfam" id="PF24883"/>
    </source>
</evidence>